<protein>
    <submittedName>
        <fullName evidence="1">Cadherin-9</fullName>
    </submittedName>
</protein>
<evidence type="ECO:0000313" key="2">
    <source>
        <dbReference type="Proteomes" id="UP000297703"/>
    </source>
</evidence>
<comment type="caution">
    <text evidence="1">The sequence shown here is derived from an EMBL/GenBank/DDBJ whole genome shotgun (WGS) entry which is preliminary data.</text>
</comment>
<dbReference type="AlphaFoldDB" id="A0A4D9EWM4"/>
<evidence type="ECO:0000313" key="1">
    <source>
        <dbReference type="EMBL" id="TFK12753.1"/>
    </source>
</evidence>
<organism evidence="1 2">
    <name type="scientific">Platysternon megacephalum</name>
    <name type="common">big-headed turtle</name>
    <dbReference type="NCBI Taxonomy" id="55544"/>
    <lineage>
        <taxon>Eukaryota</taxon>
        <taxon>Metazoa</taxon>
        <taxon>Chordata</taxon>
        <taxon>Craniata</taxon>
        <taxon>Vertebrata</taxon>
        <taxon>Euteleostomi</taxon>
        <taxon>Archelosauria</taxon>
        <taxon>Testudinata</taxon>
        <taxon>Testudines</taxon>
        <taxon>Cryptodira</taxon>
        <taxon>Durocryptodira</taxon>
        <taxon>Testudinoidea</taxon>
        <taxon>Platysternidae</taxon>
        <taxon>Platysternon</taxon>
    </lineage>
</organism>
<accession>A0A4D9EWM4</accession>
<dbReference type="EMBL" id="QXTE01000019">
    <property type="protein sequence ID" value="TFK12753.1"/>
    <property type="molecule type" value="Genomic_DNA"/>
</dbReference>
<reference evidence="1 2" key="1">
    <citation type="submission" date="2019-04" db="EMBL/GenBank/DDBJ databases">
        <title>Draft genome of the big-headed turtle Platysternon megacephalum.</title>
        <authorList>
            <person name="Gong S."/>
        </authorList>
    </citation>
    <scope>NUCLEOTIDE SEQUENCE [LARGE SCALE GENOMIC DNA]</scope>
    <source>
        <strain evidence="1">DO16091913</strain>
        <tissue evidence="1">Muscle</tissue>
    </source>
</reference>
<dbReference type="Proteomes" id="UP000297703">
    <property type="component" value="Unassembled WGS sequence"/>
</dbReference>
<gene>
    <name evidence="1" type="ORF">DR999_PMT03916</name>
</gene>
<keyword evidence="2" id="KW-1185">Reference proteome</keyword>
<reference evidence="1 2" key="2">
    <citation type="submission" date="2019-04" db="EMBL/GenBank/DDBJ databases">
        <title>The genome sequence of big-headed turtle.</title>
        <authorList>
            <person name="Gong S."/>
        </authorList>
    </citation>
    <scope>NUCLEOTIDE SEQUENCE [LARGE SCALE GENOMIC DNA]</scope>
    <source>
        <strain evidence="1">DO16091913</strain>
        <tissue evidence="1">Muscle</tissue>
    </source>
</reference>
<proteinExistence type="predicted"/>
<sequence length="137" mass="15444">MSSLPEISSPVLACAQVMASQGQGRNYPNTQQQQIISWLLVMAPQVREIQRISRGMDPPATGLHSGVGNMTLLHRLLRFPVTSCFSSDTCPLSLSLYKIQVHQMCPLWALFLLFKQHIMYHTARQGWLSKKVRACCM</sequence>
<name>A0A4D9EWM4_9SAUR</name>